<dbReference type="Proteomes" id="UP001479436">
    <property type="component" value="Unassembled WGS sequence"/>
</dbReference>
<keyword evidence="3" id="KW-1185">Reference proteome</keyword>
<organism evidence="2 3">
    <name type="scientific">Basidiobolus ranarum</name>
    <dbReference type="NCBI Taxonomy" id="34480"/>
    <lineage>
        <taxon>Eukaryota</taxon>
        <taxon>Fungi</taxon>
        <taxon>Fungi incertae sedis</taxon>
        <taxon>Zoopagomycota</taxon>
        <taxon>Entomophthoromycotina</taxon>
        <taxon>Basidiobolomycetes</taxon>
        <taxon>Basidiobolales</taxon>
        <taxon>Basidiobolaceae</taxon>
        <taxon>Basidiobolus</taxon>
    </lineage>
</organism>
<protein>
    <submittedName>
        <fullName evidence="2">Uncharacterized protein</fullName>
    </submittedName>
</protein>
<name>A0ABR2VJJ8_9FUNG</name>
<keyword evidence="1" id="KW-1133">Transmembrane helix</keyword>
<evidence type="ECO:0000313" key="3">
    <source>
        <dbReference type="Proteomes" id="UP001479436"/>
    </source>
</evidence>
<keyword evidence="1" id="KW-0812">Transmembrane</keyword>
<keyword evidence="1" id="KW-0472">Membrane</keyword>
<proteinExistence type="predicted"/>
<dbReference type="EMBL" id="JASJQH010011804">
    <property type="protein sequence ID" value="KAK9663708.1"/>
    <property type="molecule type" value="Genomic_DNA"/>
</dbReference>
<feature type="transmembrane region" description="Helical" evidence="1">
    <location>
        <begin position="23"/>
        <end position="44"/>
    </location>
</feature>
<gene>
    <name evidence="2" type="ORF">K7432_018047</name>
</gene>
<accession>A0ABR2VJJ8</accession>
<evidence type="ECO:0000256" key="1">
    <source>
        <dbReference type="SAM" id="Phobius"/>
    </source>
</evidence>
<reference evidence="2 3" key="1">
    <citation type="submission" date="2023-04" db="EMBL/GenBank/DDBJ databases">
        <title>Genome of Basidiobolus ranarum AG-B5.</title>
        <authorList>
            <person name="Stajich J.E."/>
            <person name="Carter-House D."/>
            <person name="Gryganskyi A."/>
        </authorList>
    </citation>
    <scope>NUCLEOTIDE SEQUENCE [LARGE SCALE GENOMIC DNA]</scope>
    <source>
        <strain evidence="2 3">AG-B5</strain>
    </source>
</reference>
<sequence length="50" mass="5573">MATLPAGEQLAVMNVYVDVLRTIFYIAIGMSGLTFLSTLGIKYIRMHKHS</sequence>
<evidence type="ECO:0000313" key="2">
    <source>
        <dbReference type="EMBL" id="KAK9663708.1"/>
    </source>
</evidence>
<comment type="caution">
    <text evidence="2">The sequence shown here is derived from an EMBL/GenBank/DDBJ whole genome shotgun (WGS) entry which is preliminary data.</text>
</comment>